<evidence type="ECO:0000256" key="9">
    <source>
        <dbReference type="ARBA" id="ARBA00022837"/>
    </source>
</evidence>
<dbReference type="GO" id="GO:0006098">
    <property type="term" value="P:pentose-phosphate shunt"/>
    <property type="evidence" value="ECO:0000318"/>
    <property type="project" value="GO_Central"/>
</dbReference>
<feature type="binding site" evidence="16">
    <location>
        <position position="152"/>
    </location>
    <ligand>
        <name>Mg(2+)</name>
        <dbReference type="ChEBI" id="CHEBI:18420"/>
    </ligand>
</feature>
<evidence type="ECO:0000256" key="4">
    <source>
        <dbReference type="ARBA" id="ARBA00007131"/>
    </source>
</evidence>
<feature type="binding site" evidence="14">
    <location>
        <position position="470"/>
    </location>
    <ligand>
        <name>substrate</name>
    </ligand>
</feature>
<dbReference type="VEuPathDB" id="TrichDB:TVAGG3_0049150"/>
<accession>A2EIF8</accession>
<feature type="binding site" evidence="15">
    <location>
        <position position="63"/>
    </location>
    <ligand>
        <name>thiamine diphosphate</name>
        <dbReference type="ChEBI" id="CHEBI:58937"/>
    </ligand>
</feature>
<feature type="binding site" evidence="15">
    <location>
        <position position="434"/>
    </location>
    <ligand>
        <name>thiamine diphosphate</name>
        <dbReference type="ChEBI" id="CHEBI:58937"/>
    </ligand>
</feature>
<evidence type="ECO:0000256" key="17">
    <source>
        <dbReference type="PIRSR" id="PIRSR605478-5"/>
    </source>
</evidence>
<dbReference type="RefSeq" id="XP_001319786.1">
    <property type="nucleotide sequence ID" value="XM_001319751.1"/>
</dbReference>
<dbReference type="PANTHER" id="PTHR43522:SF2">
    <property type="entry name" value="TRANSKETOLASE 1-RELATED"/>
    <property type="match status" value="1"/>
</dbReference>
<dbReference type="Pfam" id="PF02779">
    <property type="entry name" value="Transket_pyr"/>
    <property type="match status" value="1"/>
</dbReference>
<feature type="binding site" evidence="14">
    <location>
        <position position="352"/>
    </location>
    <ligand>
        <name>substrate</name>
    </ligand>
</feature>
<evidence type="ECO:0000256" key="13">
    <source>
        <dbReference type="PIRSR" id="PIRSR605478-1"/>
    </source>
</evidence>
<dbReference type="OMA" id="ADYMRGS"/>
<feature type="binding site" evidence="14">
    <location>
        <position position="458"/>
    </location>
    <ligand>
        <name>substrate</name>
    </ligand>
</feature>
<evidence type="ECO:0000256" key="12">
    <source>
        <dbReference type="ARBA" id="ARBA00049473"/>
    </source>
</evidence>
<dbReference type="EC" id="2.2.1.1" evidence="6"/>
<evidence type="ECO:0000256" key="2">
    <source>
        <dbReference type="ARBA" id="ARBA00001936"/>
    </source>
</evidence>
<dbReference type="GO" id="GO:0005829">
    <property type="term" value="C:cytosol"/>
    <property type="evidence" value="ECO:0000318"/>
    <property type="project" value="GO_Central"/>
</dbReference>
<keyword evidence="8 16" id="KW-0479">Metal-binding</keyword>
<evidence type="ECO:0000256" key="11">
    <source>
        <dbReference type="ARBA" id="ARBA00023052"/>
    </source>
</evidence>
<dbReference type="GO" id="GO:0004802">
    <property type="term" value="F:transketolase activity"/>
    <property type="evidence" value="ECO:0000318"/>
    <property type="project" value="GO_Central"/>
</dbReference>
<keyword evidence="7" id="KW-0808">Transferase</keyword>
<feature type="binding site" evidence="14">
    <location>
        <position position="466"/>
    </location>
    <ligand>
        <name>substrate</name>
    </ligand>
</feature>
<evidence type="ECO:0000256" key="6">
    <source>
        <dbReference type="ARBA" id="ARBA00013152"/>
    </source>
</evidence>
<protein>
    <recommendedName>
        <fullName evidence="6">transketolase</fullName>
        <ecNumber evidence="6">2.2.1.1</ecNumber>
    </recommendedName>
</protein>
<evidence type="ECO:0000256" key="7">
    <source>
        <dbReference type="ARBA" id="ARBA00022679"/>
    </source>
</evidence>
<feature type="binding site" evidence="15">
    <location>
        <position position="258"/>
    </location>
    <ligand>
        <name>thiamine diphosphate</name>
        <dbReference type="ChEBI" id="CHEBI:58937"/>
    </ligand>
</feature>
<dbReference type="STRING" id="5722.A2EIF8"/>
<feature type="binding site" evidence="14">
    <location>
        <position position="26"/>
    </location>
    <ligand>
        <name>substrate</name>
    </ligand>
</feature>
<dbReference type="KEGG" id="tva:4765455"/>
<feature type="binding site" evidence="15">
    <location>
        <position position="182"/>
    </location>
    <ligand>
        <name>thiamine diphosphate</name>
        <dbReference type="ChEBI" id="CHEBI:58937"/>
    </ligand>
</feature>
<dbReference type="NCBIfam" id="TIGR00232">
    <property type="entry name" value="tktlase_bact"/>
    <property type="match status" value="1"/>
</dbReference>
<dbReference type="GO" id="GO:0046872">
    <property type="term" value="F:metal ion binding"/>
    <property type="evidence" value="ECO:0007669"/>
    <property type="project" value="UniProtKB-KW"/>
</dbReference>
<comment type="subunit">
    <text evidence="5">Homodimer.</text>
</comment>
<comment type="cofactor">
    <cofactor evidence="3">
        <name>Co(2+)</name>
        <dbReference type="ChEBI" id="CHEBI:48828"/>
    </cofactor>
</comment>
<dbReference type="InterPro" id="IPR005478">
    <property type="entry name" value="Transketolase_bac-like"/>
</dbReference>
<dbReference type="Gene3D" id="3.40.50.920">
    <property type="match status" value="1"/>
</dbReference>
<keyword evidence="11 15" id="KW-0786">Thiamine pyrophosphate</keyword>
<feature type="site" description="Important for catalytic activity" evidence="17">
    <location>
        <position position="258"/>
    </location>
</feature>
<dbReference type="PANTHER" id="PTHR43522">
    <property type="entry name" value="TRANSKETOLASE"/>
    <property type="match status" value="1"/>
</dbReference>
<evidence type="ECO:0000256" key="1">
    <source>
        <dbReference type="ARBA" id="ARBA00001913"/>
    </source>
</evidence>
<dbReference type="InterPro" id="IPR005475">
    <property type="entry name" value="Transketolase-like_Pyr-bd"/>
</dbReference>
<dbReference type="SMR" id="A2EIF8"/>
<evidence type="ECO:0000256" key="5">
    <source>
        <dbReference type="ARBA" id="ARBA00011738"/>
    </source>
</evidence>
<evidence type="ECO:0000256" key="15">
    <source>
        <dbReference type="PIRSR" id="PIRSR605478-3"/>
    </source>
</evidence>
<feature type="domain" description="Transketolase-like pyrimidine-binding" evidence="19">
    <location>
        <begin position="349"/>
        <end position="523"/>
    </location>
</feature>
<evidence type="ECO:0000313" key="21">
    <source>
        <dbReference type="Proteomes" id="UP000001542"/>
    </source>
</evidence>
<evidence type="ECO:0000256" key="14">
    <source>
        <dbReference type="PIRSR" id="PIRSR605478-2"/>
    </source>
</evidence>
<dbReference type="InParanoid" id="A2EIF8"/>
<feature type="binding site" evidence="15">
    <location>
        <begin position="111"/>
        <end position="113"/>
    </location>
    <ligand>
        <name>thiamine diphosphate</name>
        <dbReference type="ChEBI" id="CHEBI:58937"/>
    </ligand>
</feature>
<comment type="cofactor">
    <cofactor evidence="1">
        <name>Ca(2+)</name>
        <dbReference type="ChEBI" id="CHEBI:29108"/>
    </cofactor>
</comment>
<dbReference type="SUPFAM" id="SSF52518">
    <property type="entry name" value="Thiamin diphosphate-binding fold (THDP-binding)"/>
    <property type="match status" value="2"/>
</dbReference>
<evidence type="ECO:0000256" key="3">
    <source>
        <dbReference type="ARBA" id="ARBA00001941"/>
    </source>
</evidence>
<evidence type="ECO:0000256" key="8">
    <source>
        <dbReference type="ARBA" id="ARBA00022723"/>
    </source>
</evidence>
<dbReference type="AlphaFoldDB" id="A2EIF8"/>
<feature type="transmembrane region" description="Helical" evidence="18">
    <location>
        <begin position="424"/>
        <end position="446"/>
    </location>
</feature>
<gene>
    <name evidence="20" type="ORF">TVAG_212020</name>
</gene>
<dbReference type="PROSITE" id="PS00801">
    <property type="entry name" value="TRANSKETOLASE_1"/>
    <property type="match status" value="1"/>
</dbReference>
<dbReference type="FunCoup" id="A2EIF8">
    <property type="interactions" value="399"/>
</dbReference>
<dbReference type="CDD" id="cd07033">
    <property type="entry name" value="TPP_PYR_DXS_TK_like"/>
    <property type="match status" value="1"/>
</dbReference>
<dbReference type="OrthoDB" id="10267175at2759"/>
<dbReference type="CDD" id="cd02012">
    <property type="entry name" value="TPP_TK"/>
    <property type="match status" value="1"/>
</dbReference>
<keyword evidence="18" id="KW-1133">Transmembrane helix</keyword>
<proteinExistence type="inferred from homology"/>
<reference evidence="20" key="1">
    <citation type="submission" date="2006-10" db="EMBL/GenBank/DDBJ databases">
        <authorList>
            <person name="Amadeo P."/>
            <person name="Zhao Q."/>
            <person name="Wortman J."/>
            <person name="Fraser-Liggett C."/>
            <person name="Carlton J."/>
        </authorList>
    </citation>
    <scope>NUCLEOTIDE SEQUENCE</scope>
    <source>
        <strain evidence="20">G3</strain>
    </source>
</reference>
<comment type="similarity">
    <text evidence="4">Belongs to the transketolase family.</text>
</comment>
<reference evidence="20" key="2">
    <citation type="journal article" date="2007" name="Science">
        <title>Draft genome sequence of the sexually transmitted pathogen Trichomonas vaginalis.</title>
        <authorList>
            <person name="Carlton J.M."/>
            <person name="Hirt R.P."/>
            <person name="Silva J.C."/>
            <person name="Delcher A.L."/>
            <person name="Schatz M."/>
            <person name="Zhao Q."/>
            <person name="Wortman J.R."/>
            <person name="Bidwell S.L."/>
            <person name="Alsmark U.C.M."/>
            <person name="Besteiro S."/>
            <person name="Sicheritz-Ponten T."/>
            <person name="Noel C.J."/>
            <person name="Dacks J.B."/>
            <person name="Foster P.G."/>
            <person name="Simillion C."/>
            <person name="Van de Peer Y."/>
            <person name="Miranda-Saavedra D."/>
            <person name="Barton G.J."/>
            <person name="Westrop G.D."/>
            <person name="Mueller S."/>
            <person name="Dessi D."/>
            <person name="Fiori P.L."/>
            <person name="Ren Q."/>
            <person name="Paulsen I."/>
            <person name="Zhang H."/>
            <person name="Bastida-Corcuera F.D."/>
            <person name="Simoes-Barbosa A."/>
            <person name="Brown M.T."/>
            <person name="Hayes R.D."/>
            <person name="Mukherjee M."/>
            <person name="Okumura C.Y."/>
            <person name="Schneider R."/>
            <person name="Smith A.J."/>
            <person name="Vanacova S."/>
            <person name="Villalvazo M."/>
            <person name="Haas B.J."/>
            <person name="Pertea M."/>
            <person name="Feldblyum T.V."/>
            <person name="Utterback T.R."/>
            <person name="Shu C.L."/>
            <person name="Osoegawa K."/>
            <person name="de Jong P.J."/>
            <person name="Hrdy I."/>
            <person name="Horvathova L."/>
            <person name="Zubacova Z."/>
            <person name="Dolezal P."/>
            <person name="Malik S.B."/>
            <person name="Logsdon J.M. Jr."/>
            <person name="Henze K."/>
            <person name="Gupta A."/>
            <person name="Wang C.C."/>
            <person name="Dunne R.L."/>
            <person name="Upcroft J.A."/>
            <person name="Upcroft P."/>
            <person name="White O."/>
            <person name="Salzberg S.L."/>
            <person name="Tang P."/>
            <person name="Chiu C.-H."/>
            <person name="Lee Y.-S."/>
            <person name="Embley T.M."/>
            <person name="Coombs G.H."/>
            <person name="Mottram J.C."/>
            <person name="Tachezy J."/>
            <person name="Fraser-Liggett C.M."/>
            <person name="Johnson P.J."/>
        </authorList>
    </citation>
    <scope>NUCLEOTIDE SEQUENCE [LARGE SCALE GENOMIC DNA]</scope>
    <source>
        <strain evidence="20">G3</strain>
    </source>
</reference>
<dbReference type="InterPro" id="IPR033247">
    <property type="entry name" value="Transketolase_fam"/>
</dbReference>
<feature type="binding site" evidence="16">
    <location>
        <position position="182"/>
    </location>
    <ligand>
        <name>Mg(2+)</name>
        <dbReference type="ChEBI" id="CHEBI:18420"/>
    </ligand>
</feature>
<comment type="catalytic activity">
    <reaction evidence="12">
        <text>D-sedoheptulose 7-phosphate + D-glyceraldehyde 3-phosphate = aldehydo-D-ribose 5-phosphate + D-xylulose 5-phosphate</text>
        <dbReference type="Rhea" id="RHEA:10508"/>
        <dbReference type="ChEBI" id="CHEBI:57483"/>
        <dbReference type="ChEBI" id="CHEBI:57737"/>
        <dbReference type="ChEBI" id="CHEBI:58273"/>
        <dbReference type="ChEBI" id="CHEBI:59776"/>
        <dbReference type="EC" id="2.2.1.1"/>
    </reaction>
</comment>
<evidence type="ECO:0000256" key="16">
    <source>
        <dbReference type="PIRSR" id="PIRSR605478-4"/>
    </source>
</evidence>
<feature type="site" description="Important for catalytic activity" evidence="17">
    <location>
        <position position="26"/>
    </location>
</feature>
<evidence type="ECO:0000256" key="18">
    <source>
        <dbReference type="SAM" id="Phobius"/>
    </source>
</evidence>
<keyword evidence="21" id="KW-1185">Reference proteome</keyword>
<evidence type="ECO:0000313" key="20">
    <source>
        <dbReference type="EMBL" id="EAY07563.1"/>
    </source>
</evidence>
<evidence type="ECO:0000259" key="19">
    <source>
        <dbReference type="SMART" id="SM00861"/>
    </source>
</evidence>
<feature type="active site" description="Proton donor" evidence="13">
    <location>
        <position position="406"/>
    </location>
</feature>
<feature type="binding site" evidence="14">
    <location>
        <position position="379"/>
    </location>
    <ligand>
        <name>substrate</name>
    </ligand>
</feature>
<dbReference type="FunFam" id="3.40.50.970:FF:000004">
    <property type="entry name" value="Transketolase"/>
    <property type="match status" value="1"/>
</dbReference>
<dbReference type="VEuPathDB" id="TrichDB:TVAG_212020"/>
<dbReference type="eggNOG" id="KOG0523">
    <property type="taxonomic scope" value="Eukaryota"/>
</dbReference>
<dbReference type="InterPro" id="IPR029061">
    <property type="entry name" value="THDP-binding"/>
</dbReference>
<dbReference type="InterPro" id="IPR009014">
    <property type="entry name" value="Transketo_C/PFOR_II"/>
</dbReference>
<comment type="cofactor">
    <cofactor evidence="15">
        <name>thiamine diphosphate</name>
        <dbReference type="ChEBI" id="CHEBI:58937"/>
    </cofactor>
    <text evidence="15">Binds 1 thiamine pyrophosphate per subunit. During the reaction, the substrate forms a covalent intermediate with the cofactor.</text>
</comment>
<organism evidence="20 21">
    <name type="scientific">Trichomonas vaginalis (strain ATCC PRA-98 / G3)</name>
    <dbReference type="NCBI Taxonomy" id="412133"/>
    <lineage>
        <taxon>Eukaryota</taxon>
        <taxon>Metamonada</taxon>
        <taxon>Parabasalia</taxon>
        <taxon>Trichomonadida</taxon>
        <taxon>Trichomonadidae</taxon>
        <taxon>Trichomonas</taxon>
    </lineage>
</organism>
<dbReference type="Gene3D" id="3.40.50.970">
    <property type="match status" value="2"/>
</dbReference>
<keyword evidence="9" id="KW-0106">Calcium</keyword>
<feature type="binding site" evidence="14">
    <location>
        <position position="258"/>
    </location>
    <ligand>
        <name>substrate</name>
    </ligand>
</feature>
<name>A2EIF8_TRIV3</name>
<keyword evidence="18" id="KW-0812">Transmembrane</keyword>
<dbReference type="SUPFAM" id="SSF52922">
    <property type="entry name" value="TK C-terminal domain-like"/>
    <property type="match status" value="1"/>
</dbReference>
<dbReference type="FunFam" id="3.40.50.920:FF:000003">
    <property type="entry name" value="Transketolase"/>
    <property type="match status" value="1"/>
</dbReference>
<feature type="binding site" evidence="16">
    <location>
        <position position="184"/>
    </location>
    <ligand>
        <name>Mg(2+)</name>
        <dbReference type="ChEBI" id="CHEBI:18420"/>
    </ligand>
</feature>
<evidence type="ECO:0000256" key="10">
    <source>
        <dbReference type="ARBA" id="ARBA00022842"/>
    </source>
</evidence>
<comment type="cofactor">
    <cofactor evidence="16">
        <name>Mg(2+)</name>
        <dbReference type="ChEBI" id="CHEBI:18420"/>
    </cofactor>
    <text evidence="16">Binds 1 Mg(2+) ion per subunit. Can also utilize other divalent metal cations, such as Ca(2+), Mn(2+) and Co(2+).</text>
</comment>
<dbReference type="SMART" id="SM00861">
    <property type="entry name" value="Transket_pyr"/>
    <property type="match status" value="1"/>
</dbReference>
<keyword evidence="10 16" id="KW-0460">Magnesium</keyword>
<dbReference type="Proteomes" id="UP000001542">
    <property type="component" value="Unassembled WGS sequence"/>
</dbReference>
<keyword evidence="18" id="KW-0472">Membrane</keyword>
<feature type="binding site" evidence="14">
    <location>
        <position position="517"/>
    </location>
    <ligand>
        <name>substrate</name>
    </ligand>
</feature>
<dbReference type="Pfam" id="PF00456">
    <property type="entry name" value="Transketolase_N"/>
    <property type="match status" value="1"/>
</dbReference>
<dbReference type="InterPro" id="IPR049557">
    <property type="entry name" value="Transketolase_CS"/>
</dbReference>
<sequence length="667" mass="73451">MEADNLAVNTIRCLAADIVSKANSGHPGAPLGLAPAAHVLWSKFYSYEKDWINRDRFVLGPGHASALMYSLLHLYQRELTIDDLKQFRQLHAKCAGHPEHYLIHDVEATTGPLGQGIGYAIGMAALELNLAARFNKPDFPVFNHKVFAFVSDGEMMEGVQAETASWAGHQKLDNLIVLYDDNHITIDGNTNLAFTEDVLARYRAYGWHTLVVENADKDLEAIEKAINQALELKGAPVLIDLKTTIGFGSEVANTPKVHGTPLNKDQLAALKKFFGFNPEESFVVPEQVYKLYDGVREKAHQKAEAWRAMFADYAKKYPEEYAQLDQILHPNFTVEEFKKFMPLTDEKNVATRVASGVMLNAILPHLPGLIGGSADLTPSNNTALTGQKSFQPDCREGRYLEFGIREHGMIGIANGMQFYGLPGLVPFVATFFTFIQYGLGALRVAALDKLRMLLIMTHDSIGLGEDGPTHQNVENFAMIRALPNTLLLRPADILETSACYTAALTGPARPAVFALSRQNAPPVPGVNFDGALKGGYIVKDVQDPKLIFVATGTELKLAYDAAEKLGLPVRVVSMPCTEIFEEQSEEYKKSVLPGNVPTISIEAGIHQGWEKYSHVHFGVETFGLSAPAGKVYDFFGLTPEKVAERAQKVLDYYSKTPVPDLSARPQF</sequence>
<dbReference type="Pfam" id="PF22613">
    <property type="entry name" value="Transketolase_C_1"/>
    <property type="match status" value="1"/>
</dbReference>
<dbReference type="EMBL" id="DS113397">
    <property type="protein sequence ID" value="EAY07563.1"/>
    <property type="molecule type" value="Genomic_DNA"/>
</dbReference>
<dbReference type="InterPro" id="IPR005474">
    <property type="entry name" value="Transketolase_N"/>
</dbReference>
<comment type="cofactor">
    <cofactor evidence="2">
        <name>Mn(2+)</name>
        <dbReference type="ChEBI" id="CHEBI:29035"/>
    </cofactor>
</comment>
<dbReference type="InterPro" id="IPR055152">
    <property type="entry name" value="Transketolase-like_C_2"/>
</dbReference>
<dbReference type="FunFam" id="3.40.50.970:FF:000045">
    <property type="entry name" value="Transketolase"/>
    <property type="match status" value="1"/>
</dbReference>
<feature type="binding site" evidence="15">
    <location>
        <position position="153"/>
    </location>
    <ligand>
        <name>thiamine diphosphate</name>
        <dbReference type="ChEBI" id="CHEBI:58937"/>
    </ligand>
</feature>